<dbReference type="AlphaFoldDB" id="A0A2H1K0F6"/>
<gene>
    <name evidence="7" type="ORF">BAUR920_02671</name>
</gene>
<dbReference type="GO" id="GO:0015421">
    <property type="term" value="F:ABC-type oligopeptide transporter activity"/>
    <property type="evidence" value="ECO:0007669"/>
    <property type="project" value="TreeGrafter"/>
</dbReference>
<dbReference type="GO" id="GO:0005886">
    <property type="term" value="C:plasma membrane"/>
    <property type="evidence" value="ECO:0007669"/>
    <property type="project" value="UniProtKB-SubCell"/>
</dbReference>
<feature type="transmembrane region" description="Helical" evidence="5">
    <location>
        <begin position="160"/>
        <end position="177"/>
    </location>
</feature>
<keyword evidence="3 5" id="KW-1133">Transmembrane helix</keyword>
<dbReference type="PANTHER" id="PTHR43394">
    <property type="entry name" value="ATP-DEPENDENT PERMEASE MDL1, MITOCHONDRIAL"/>
    <property type="match status" value="1"/>
</dbReference>
<proteinExistence type="predicted"/>
<evidence type="ECO:0000256" key="1">
    <source>
        <dbReference type="ARBA" id="ARBA00004651"/>
    </source>
</evidence>
<comment type="subcellular location">
    <subcellularLocation>
        <location evidence="1">Cell membrane</location>
        <topology evidence="1">Multi-pass membrane protein</topology>
    </subcellularLocation>
</comment>
<dbReference type="InterPro" id="IPR036640">
    <property type="entry name" value="ABC1_TM_sf"/>
</dbReference>
<dbReference type="PROSITE" id="PS50929">
    <property type="entry name" value="ABC_TM1F"/>
    <property type="match status" value="1"/>
</dbReference>
<dbReference type="InterPro" id="IPR039421">
    <property type="entry name" value="Type_1_exporter"/>
</dbReference>
<feature type="transmembrane region" description="Helical" evidence="5">
    <location>
        <begin position="239"/>
        <end position="261"/>
    </location>
</feature>
<accession>A0A2H1K0F6</accession>
<evidence type="ECO:0000313" key="8">
    <source>
        <dbReference type="Proteomes" id="UP000234289"/>
    </source>
</evidence>
<dbReference type="InterPro" id="IPR011527">
    <property type="entry name" value="ABC1_TM_dom"/>
</dbReference>
<reference evidence="8" key="1">
    <citation type="submission" date="2017-03" db="EMBL/GenBank/DDBJ databases">
        <authorList>
            <person name="Monnet C."/>
        </authorList>
    </citation>
    <scope>NUCLEOTIDE SEQUENCE [LARGE SCALE GENOMIC DNA]</scope>
    <source>
        <strain evidence="8">CNRZ 920</strain>
    </source>
</reference>
<keyword evidence="4 5" id="KW-0472">Membrane</keyword>
<evidence type="ECO:0000259" key="6">
    <source>
        <dbReference type="PROSITE" id="PS50929"/>
    </source>
</evidence>
<dbReference type="SUPFAM" id="SSF90123">
    <property type="entry name" value="ABC transporter transmembrane region"/>
    <property type="match status" value="1"/>
</dbReference>
<dbReference type="EMBL" id="FXZG01000017">
    <property type="protein sequence ID" value="SMX93190.1"/>
    <property type="molecule type" value="Genomic_DNA"/>
</dbReference>
<evidence type="ECO:0000313" key="7">
    <source>
        <dbReference type="EMBL" id="SMX93190.1"/>
    </source>
</evidence>
<organism evidence="7 8">
    <name type="scientific">Brevibacterium aurantiacum</name>
    <dbReference type="NCBI Taxonomy" id="273384"/>
    <lineage>
        <taxon>Bacteria</taxon>
        <taxon>Bacillati</taxon>
        <taxon>Actinomycetota</taxon>
        <taxon>Actinomycetes</taxon>
        <taxon>Micrococcales</taxon>
        <taxon>Brevibacteriaceae</taxon>
        <taxon>Brevibacterium</taxon>
    </lineage>
</organism>
<dbReference type="GO" id="GO:0005524">
    <property type="term" value="F:ATP binding"/>
    <property type="evidence" value="ECO:0007669"/>
    <property type="project" value="InterPro"/>
</dbReference>
<evidence type="ECO:0000256" key="3">
    <source>
        <dbReference type="ARBA" id="ARBA00022989"/>
    </source>
</evidence>
<feature type="transmembrane region" description="Helical" evidence="5">
    <location>
        <begin position="62"/>
        <end position="85"/>
    </location>
</feature>
<feature type="transmembrane region" description="Helical" evidence="5">
    <location>
        <begin position="21"/>
        <end position="42"/>
    </location>
</feature>
<dbReference type="Gene3D" id="1.20.1560.10">
    <property type="entry name" value="ABC transporter type 1, transmembrane domain"/>
    <property type="match status" value="1"/>
</dbReference>
<name>A0A2H1K0F6_BREAU</name>
<dbReference type="Proteomes" id="UP000234289">
    <property type="component" value="Unassembled WGS sequence"/>
</dbReference>
<dbReference type="PANTHER" id="PTHR43394:SF1">
    <property type="entry name" value="ATP-BINDING CASSETTE SUB-FAMILY B MEMBER 10, MITOCHONDRIAL"/>
    <property type="match status" value="1"/>
</dbReference>
<evidence type="ECO:0000256" key="4">
    <source>
        <dbReference type="ARBA" id="ARBA00023136"/>
    </source>
</evidence>
<protein>
    <submittedName>
        <fullName evidence="7">ABC transporter transmembrane region</fullName>
    </submittedName>
</protein>
<feature type="transmembrane region" description="Helical" evidence="5">
    <location>
        <begin position="135"/>
        <end position="154"/>
    </location>
</feature>
<sequence>MQRKRPSEIRLSHHLRTHYKPLLLGLALAVVTTVCSIVQPFWAGELIARVQDSRPVIKSLAFVIGLSLLVAFSSGLQQFILGSLTEDSTANWRYRFLRSFFALPLLSRQSRGGGWFSSRLVTDPPMVGRFIGGSVVQFVQNSILLLIAITVMFTIDAPTILFPIVLSIMSLLVAIGVSKPAGRLRSLIQGQNSTMSDKIMTAVSASPLIISSNADDLVRGEIETSVQSSRNSGVRLNKIYSMLGPISVTLMQIAYAGVFVVGGWRVASGHLGFPELITFLMLFNIFQTALQEVAGFPAAISECKAALGHFSEIRLFINRAVGACPFLRHGGVIG</sequence>
<feature type="domain" description="ABC transmembrane type-1" evidence="6">
    <location>
        <begin position="23"/>
        <end position="302"/>
    </location>
</feature>
<dbReference type="Pfam" id="PF00664">
    <property type="entry name" value="ABC_membrane"/>
    <property type="match status" value="1"/>
</dbReference>
<keyword evidence="2 5" id="KW-0812">Transmembrane</keyword>
<evidence type="ECO:0000256" key="2">
    <source>
        <dbReference type="ARBA" id="ARBA00022692"/>
    </source>
</evidence>
<evidence type="ECO:0000256" key="5">
    <source>
        <dbReference type="SAM" id="Phobius"/>
    </source>
</evidence>